<name>A0A8S0Z5V4_ARCPL</name>
<accession>A0A8S0Z5V4</accession>
<sequence length="132" mass="15138">MPYLWLKSHKDYSNQPLRTEGFRVLLEIYKTFDEKATVKTIKQKLMNMRTNYNKELAKVNASQQTGAGTDKMSEPCRITPESIEDEEGSNSSDEDIPSQPIGSIASTSRGHSVEKKKKHFYKNKKELLNLLK</sequence>
<feature type="region of interest" description="Disordered" evidence="1">
    <location>
        <begin position="59"/>
        <end position="118"/>
    </location>
</feature>
<feature type="domain" description="MADF" evidence="2">
    <location>
        <begin position="2"/>
        <end position="63"/>
    </location>
</feature>
<dbReference type="AlphaFoldDB" id="A0A8S0Z5V4"/>
<organism evidence="3 4">
    <name type="scientific">Arctia plantaginis</name>
    <name type="common">Wood tiger moth</name>
    <name type="synonym">Phalaena plantaginis</name>
    <dbReference type="NCBI Taxonomy" id="874455"/>
    <lineage>
        <taxon>Eukaryota</taxon>
        <taxon>Metazoa</taxon>
        <taxon>Ecdysozoa</taxon>
        <taxon>Arthropoda</taxon>
        <taxon>Hexapoda</taxon>
        <taxon>Insecta</taxon>
        <taxon>Pterygota</taxon>
        <taxon>Neoptera</taxon>
        <taxon>Endopterygota</taxon>
        <taxon>Lepidoptera</taxon>
        <taxon>Glossata</taxon>
        <taxon>Ditrysia</taxon>
        <taxon>Noctuoidea</taxon>
        <taxon>Erebidae</taxon>
        <taxon>Arctiinae</taxon>
        <taxon>Arctia</taxon>
    </lineage>
</organism>
<dbReference type="PANTHER" id="PTHR21505:SF8">
    <property type="entry name" value="DPT-YFP REPRESSOR BY OVEREXPRESSION, ISOFORM D-RELATED"/>
    <property type="match status" value="1"/>
</dbReference>
<feature type="compositionally biased region" description="Polar residues" evidence="1">
    <location>
        <begin position="100"/>
        <end position="110"/>
    </location>
</feature>
<proteinExistence type="predicted"/>
<dbReference type="OrthoDB" id="5835829at2759"/>
<dbReference type="Proteomes" id="UP000494256">
    <property type="component" value="Unassembled WGS sequence"/>
</dbReference>
<evidence type="ECO:0000256" key="1">
    <source>
        <dbReference type="SAM" id="MobiDB-lite"/>
    </source>
</evidence>
<dbReference type="EMBL" id="CADEBD010000281">
    <property type="protein sequence ID" value="CAB3228074.1"/>
    <property type="molecule type" value="Genomic_DNA"/>
</dbReference>
<dbReference type="PANTHER" id="PTHR21505">
    <property type="entry name" value="MADF DOMAIN-CONTAINING PROTEIN-RELATED"/>
    <property type="match status" value="1"/>
</dbReference>
<evidence type="ECO:0000259" key="2">
    <source>
        <dbReference type="Pfam" id="PF10545"/>
    </source>
</evidence>
<comment type="caution">
    <text evidence="3">The sequence shown here is derived from an EMBL/GenBank/DDBJ whole genome shotgun (WGS) entry which is preliminary data.</text>
</comment>
<evidence type="ECO:0000313" key="4">
    <source>
        <dbReference type="Proteomes" id="UP000494256"/>
    </source>
</evidence>
<gene>
    <name evidence="3" type="ORF">APLA_LOCUS3343</name>
</gene>
<dbReference type="Pfam" id="PF10545">
    <property type="entry name" value="MADF_DNA_bdg"/>
    <property type="match status" value="1"/>
</dbReference>
<feature type="compositionally biased region" description="Acidic residues" evidence="1">
    <location>
        <begin position="82"/>
        <end position="96"/>
    </location>
</feature>
<dbReference type="InterPro" id="IPR006578">
    <property type="entry name" value="MADF-dom"/>
</dbReference>
<protein>
    <recommendedName>
        <fullName evidence="2">MADF domain-containing protein</fullName>
    </recommendedName>
</protein>
<reference evidence="3 4" key="1">
    <citation type="submission" date="2020-04" db="EMBL/GenBank/DDBJ databases">
        <authorList>
            <person name="Wallbank WR R."/>
            <person name="Pardo Diaz C."/>
            <person name="Kozak K."/>
            <person name="Martin S."/>
            <person name="Jiggins C."/>
            <person name="Moest M."/>
            <person name="Warren A I."/>
            <person name="Byers J.R.P. K."/>
            <person name="Montejo-Kovacevich G."/>
            <person name="Yen C E."/>
        </authorList>
    </citation>
    <scope>NUCLEOTIDE SEQUENCE [LARGE SCALE GENOMIC DNA]</scope>
</reference>
<evidence type="ECO:0000313" key="3">
    <source>
        <dbReference type="EMBL" id="CAB3228074.1"/>
    </source>
</evidence>